<reference evidence="2" key="1">
    <citation type="journal article" date="2017" name="Front. Plant Sci.">
        <title>Climate Clever Clovers: New Paradigm to Reduce the Environmental Footprint of Ruminants by Breeding Low Methanogenic Forages Utilizing Haplotype Variation.</title>
        <authorList>
            <person name="Kaur P."/>
            <person name="Appels R."/>
            <person name="Bayer P.E."/>
            <person name="Keeble-Gagnere G."/>
            <person name="Wang J."/>
            <person name="Hirakawa H."/>
            <person name="Shirasawa K."/>
            <person name="Vercoe P."/>
            <person name="Stefanova K."/>
            <person name="Durmic Z."/>
            <person name="Nichols P."/>
            <person name="Revell C."/>
            <person name="Isobe S.N."/>
            <person name="Edwards D."/>
            <person name="Erskine W."/>
        </authorList>
    </citation>
    <scope>NUCLEOTIDE SEQUENCE [LARGE SCALE GENOMIC DNA]</scope>
    <source>
        <strain evidence="2">cv. Daliak</strain>
    </source>
</reference>
<sequence length="126" mass="14032">MVVASFYLMELKTSNGYQHVTGPSMGTTSTPAFPSALIYDGAQFHVTDPINGGGGEGSLSSKKRFRTKFSHEQKEQMLDFAVKIGWRIKKHDQNVVEIFCNKIGVKFQEFKCLDDIILKDEGLVGL</sequence>
<evidence type="ECO:0000313" key="2">
    <source>
        <dbReference type="Proteomes" id="UP000242715"/>
    </source>
</evidence>
<dbReference type="GO" id="GO:0003700">
    <property type="term" value="F:DNA-binding transcription factor activity"/>
    <property type="evidence" value="ECO:0007669"/>
    <property type="project" value="TreeGrafter"/>
</dbReference>
<dbReference type="PANTHER" id="PTHR31948">
    <property type="entry name" value="ZINC-FINGER HOMEODOMAIN PROTEIN 2"/>
    <property type="match status" value="1"/>
</dbReference>
<dbReference type="GO" id="GO:0005634">
    <property type="term" value="C:nucleus"/>
    <property type="evidence" value="ECO:0007669"/>
    <property type="project" value="TreeGrafter"/>
</dbReference>
<dbReference type="OrthoDB" id="1884189at2759"/>
<dbReference type="GO" id="GO:0050793">
    <property type="term" value="P:regulation of developmental process"/>
    <property type="evidence" value="ECO:0007669"/>
    <property type="project" value="TreeGrafter"/>
</dbReference>
<dbReference type="EMBL" id="DF973295">
    <property type="protein sequence ID" value="GAU24695.1"/>
    <property type="molecule type" value="Genomic_DNA"/>
</dbReference>
<dbReference type="NCBIfam" id="TIGR01565">
    <property type="entry name" value="homeo_ZF_HD"/>
    <property type="match status" value="1"/>
</dbReference>
<evidence type="ECO:0008006" key="3">
    <source>
        <dbReference type="Google" id="ProtNLM"/>
    </source>
</evidence>
<keyword evidence="2" id="KW-1185">Reference proteome</keyword>
<dbReference type="InterPro" id="IPR006455">
    <property type="entry name" value="Homeodomain_ZF_HD"/>
</dbReference>
<dbReference type="Gene3D" id="1.10.10.60">
    <property type="entry name" value="Homeodomain-like"/>
    <property type="match status" value="1"/>
</dbReference>
<dbReference type="GO" id="GO:0000976">
    <property type="term" value="F:transcription cis-regulatory region binding"/>
    <property type="evidence" value="ECO:0007669"/>
    <property type="project" value="TreeGrafter"/>
</dbReference>
<dbReference type="AlphaFoldDB" id="A0A2Z6MML5"/>
<gene>
    <name evidence="1" type="ORF">TSUD_323040</name>
</gene>
<name>A0A2Z6MML5_TRISU</name>
<proteinExistence type="predicted"/>
<protein>
    <recommendedName>
        <fullName evidence="3">ZF-HD dimerization-type domain-containing protein</fullName>
    </recommendedName>
</protein>
<dbReference type="Proteomes" id="UP000242715">
    <property type="component" value="Unassembled WGS sequence"/>
</dbReference>
<organism evidence="1 2">
    <name type="scientific">Trifolium subterraneum</name>
    <name type="common">Subterranean clover</name>
    <dbReference type="NCBI Taxonomy" id="3900"/>
    <lineage>
        <taxon>Eukaryota</taxon>
        <taxon>Viridiplantae</taxon>
        <taxon>Streptophyta</taxon>
        <taxon>Embryophyta</taxon>
        <taxon>Tracheophyta</taxon>
        <taxon>Spermatophyta</taxon>
        <taxon>Magnoliopsida</taxon>
        <taxon>eudicotyledons</taxon>
        <taxon>Gunneridae</taxon>
        <taxon>Pentapetalae</taxon>
        <taxon>rosids</taxon>
        <taxon>fabids</taxon>
        <taxon>Fabales</taxon>
        <taxon>Fabaceae</taxon>
        <taxon>Papilionoideae</taxon>
        <taxon>50 kb inversion clade</taxon>
        <taxon>NPAAA clade</taxon>
        <taxon>Hologalegina</taxon>
        <taxon>IRL clade</taxon>
        <taxon>Trifolieae</taxon>
        <taxon>Trifolium</taxon>
    </lineage>
</organism>
<dbReference type="PANTHER" id="PTHR31948:SF140">
    <property type="entry name" value="ZINC-FINGER HOMEODOMAIN PROTEIN 2"/>
    <property type="match status" value="1"/>
</dbReference>
<dbReference type="InterPro" id="IPR009057">
    <property type="entry name" value="Homeodomain-like_sf"/>
</dbReference>
<dbReference type="SUPFAM" id="SSF46689">
    <property type="entry name" value="Homeodomain-like"/>
    <property type="match status" value="1"/>
</dbReference>
<accession>A0A2Z6MML5</accession>
<evidence type="ECO:0000313" key="1">
    <source>
        <dbReference type="EMBL" id="GAU24695.1"/>
    </source>
</evidence>